<keyword evidence="8" id="KW-0863">Zinc-finger</keyword>
<keyword evidence="9 14" id="KW-0040">ANK repeat</keyword>
<evidence type="ECO:0000313" key="18">
    <source>
        <dbReference type="Proteomes" id="UP000031443"/>
    </source>
</evidence>
<evidence type="ECO:0000256" key="2">
    <source>
        <dbReference type="ARBA" id="ARBA00010884"/>
    </source>
</evidence>
<dbReference type="GO" id="GO:0007420">
    <property type="term" value="P:brain development"/>
    <property type="evidence" value="ECO:0007669"/>
    <property type="project" value="InterPro"/>
</dbReference>
<dbReference type="InterPro" id="IPR002110">
    <property type="entry name" value="Ankyrin_rpt"/>
</dbReference>
<feature type="domain" description="GIT Spa2 homology (SHD)" evidence="16">
    <location>
        <begin position="196"/>
        <end position="226"/>
    </location>
</feature>
<keyword evidence="5" id="KW-0597">Phosphoprotein</keyword>
<keyword evidence="4" id="KW-0964">Secreted</keyword>
<evidence type="ECO:0000256" key="7">
    <source>
        <dbReference type="ARBA" id="ARBA00022737"/>
    </source>
</evidence>
<dbReference type="GO" id="GO:0005096">
    <property type="term" value="F:GTPase activator activity"/>
    <property type="evidence" value="ECO:0007669"/>
    <property type="project" value="UniProtKB-KW"/>
</dbReference>
<dbReference type="FunFam" id="1.25.40.20:FF:000013">
    <property type="entry name" value="ARF GTPase-activating protein GIT1 isoform 1"/>
    <property type="match status" value="1"/>
</dbReference>
<dbReference type="Proteomes" id="UP000031443">
    <property type="component" value="Unassembled WGS sequence"/>
</dbReference>
<keyword evidence="3" id="KW-0343">GTPase activation</keyword>
<evidence type="ECO:0000256" key="6">
    <source>
        <dbReference type="ARBA" id="ARBA00022729"/>
    </source>
</evidence>
<keyword evidence="6" id="KW-0732">Signal</keyword>
<dbReference type="GO" id="GO:0032012">
    <property type="term" value="P:regulation of ARF protein signal transduction"/>
    <property type="evidence" value="ECO:0007669"/>
    <property type="project" value="InterPro"/>
</dbReference>
<gene>
    <name evidence="17" type="ORF">UY3_05071</name>
</gene>
<comment type="function">
    <text evidence="10">May regulate adipocyte lipolysis and liver lipid accumulation.</text>
</comment>
<evidence type="ECO:0000256" key="8">
    <source>
        <dbReference type="ARBA" id="ARBA00022771"/>
    </source>
</evidence>
<dbReference type="STRING" id="8469.M7C0B2"/>
<accession>M7C0B2</accession>
<dbReference type="PANTHER" id="PTHR46097">
    <property type="entry name" value="G PROTEIN-COUPLED RECEPTOR KINASE INTERACTING ARFGAP"/>
    <property type="match status" value="1"/>
</dbReference>
<comment type="subunit">
    <text evidence="11">Interacts with PDE3B; this interaction regulates PDE3B's stability and expression and, thereby, impacts the antilipolytic action of insulin.</text>
</comment>
<evidence type="ECO:0000256" key="9">
    <source>
        <dbReference type="ARBA" id="ARBA00023043"/>
    </source>
</evidence>
<keyword evidence="8" id="KW-0862">Zinc</keyword>
<comment type="similarity">
    <text evidence="2">Belongs to the AB hydrolase superfamily. AB hydrolase 4 family.</text>
</comment>
<dbReference type="SMART" id="SM00248">
    <property type="entry name" value="ANK"/>
    <property type="match status" value="2"/>
</dbReference>
<keyword evidence="8" id="KW-0479">Metal-binding</keyword>
<dbReference type="ESTHER" id="chemy-m7c0b2">
    <property type="family name" value="abh_upf0017"/>
</dbReference>
<sequence length="975" mass="107696">MVHTLASNGANSIWEHSLLDPAQVQSGRRKANPQDKVHPTKSEFIRAKYQMLAFVHKLPCRDDDGVTAKDLSKQLHSSVRTGNLETCLRLLSLGAQPSFFHPEKGTTPLHVAAKAGQILQAELLVVYGADPGAPDVNGRTPIDYARAAVQCVKLPWGWGCVLVWLTTQNHSTLVTERSAVPFLPVNPEYSATRNQGRQKLARFNAREFATLIIDILSEAKRRQQGKSLVSPTDAVDYPVRSQSDPDDQHDYDSVASDEDTDQEPLRSAARNNRARDTHGAGKATAARVLGEGAGGCLLCHGPAPGQAPFGRWPPVSVWCTSERSEHGHGVATAAAHRRDRQAFSMYEPGSALKPFGQPVDELVGRLQPFHSSEVEDEAVYSTHIPASVYRAQCRCWWAERWESQPALVPSPRRKGPGAAWGRSPGERTPPMALVRGLLPLTQLRPCSMDGKRFLDLGKDDEFHHELEALDGELDPGLPSTEDVILKTEQVTKNIQELLRAAQEFKHDSFVPCSEKIHSAVTEMASLFPKLRTLLREDPLRRHRDGLALPQARELWGRGREPAGAGEEEDGDNVIREEGPGAGHCRLICKPSALAQSLLRSLQRGAALQSGRWLWRTWPQLQTMFQLLFPAAHQPELARELLQLADGGLVALDWVLGPRGAGKRSRATTAFGTAPVLLVLPNASGKVTRGILHLCLLALEQGYKPVIFNRRGHNGSPLASLKLQAFGDPGDLKEAVTYIRVRQPGSSLCAVSEGSGSGLLLSYLGECGSSSYLAAAACISPVFRCQEWLETGCPWLYEWSLLLHQKRGLSRYATALAEAVETGRLFRSCSLREFEETLFCQTKKHPVTWDAYWDRNEPLRDADEAAVPVLCICSADDPVRGPPASTLPMELFHSSPYFFLLLTPHGGHCGFLREGPCSWSHGMTLEYFMAVAEFFRAEERLKGLHRCRRGVLQKREASSAACHLQEIFSWQRSYTR</sequence>
<evidence type="ECO:0000256" key="13">
    <source>
        <dbReference type="ARBA" id="ARBA00082877"/>
    </source>
</evidence>
<feature type="region of interest" description="Disordered" evidence="15">
    <location>
        <begin position="223"/>
        <end position="283"/>
    </location>
</feature>
<dbReference type="SUPFAM" id="SSF53474">
    <property type="entry name" value="alpha/beta-Hydrolases"/>
    <property type="match status" value="1"/>
</dbReference>
<organism evidence="17 18">
    <name type="scientific">Chelonia mydas</name>
    <name type="common">Green sea-turtle</name>
    <name type="synonym">Chelonia agassizi</name>
    <dbReference type="NCBI Taxonomy" id="8469"/>
    <lineage>
        <taxon>Eukaryota</taxon>
        <taxon>Metazoa</taxon>
        <taxon>Chordata</taxon>
        <taxon>Craniata</taxon>
        <taxon>Vertebrata</taxon>
        <taxon>Euteleostomi</taxon>
        <taxon>Archelosauria</taxon>
        <taxon>Testudinata</taxon>
        <taxon>Testudines</taxon>
        <taxon>Cryptodira</taxon>
        <taxon>Durocryptodira</taxon>
        <taxon>Americhelydia</taxon>
        <taxon>Chelonioidea</taxon>
        <taxon>Cheloniidae</taxon>
        <taxon>Chelonia</taxon>
    </lineage>
</organism>
<dbReference type="Pfam" id="PF12205">
    <property type="entry name" value="GIT1_C"/>
    <property type="match status" value="1"/>
</dbReference>
<dbReference type="GO" id="GO:0036465">
    <property type="term" value="P:synaptic vesicle recycling"/>
    <property type="evidence" value="ECO:0007669"/>
    <property type="project" value="TreeGrafter"/>
</dbReference>
<protein>
    <recommendedName>
        <fullName evidence="12">Protein ABHD15</fullName>
    </recommendedName>
    <alternativeName>
        <fullName evidence="13">Alpha/beta hydrolase domain-containing protein 15</fullName>
    </alternativeName>
</protein>
<dbReference type="PROSITE" id="PS50297">
    <property type="entry name" value="ANK_REP_REGION"/>
    <property type="match status" value="1"/>
</dbReference>
<dbReference type="Gene3D" id="3.40.50.1820">
    <property type="entry name" value="alpha/beta hydrolase"/>
    <property type="match status" value="1"/>
</dbReference>
<dbReference type="GO" id="GO:0098793">
    <property type="term" value="C:presynapse"/>
    <property type="evidence" value="ECO:0007669"/>
    <property type="project" value="GOC"/>
</dbReference>
<evidence type="ECO:0000256" key="1">
    <source>
        <dbReference type="ARBA" id="ARBA00004613"/>
    </source>
</evidence>
<feature type="compositionally biased region" description="Acidic residues" evidence="15">
    <location>
        <begin position="253"/>
        <end position="262"/>
    </location>
</feature>
<dbReference type="EMBL" id="KB521250">
    <property type="protein sequence ID" value="EMP37788.1"/>
    <property type="molecule type" value="Genomic_DNA"/>
</dbReference>
<dbReference type="InterPro" id="IPR022018">
    <property type="entry name" value="GIT1_C"/>
</dbReference>
<evidence type="ECO:0000256" key="14">
    <source>
        <dbReference type="PROSITE-ProRule" id="PRU00023"/>
    </source>
</evidence>
<evidence type="ECO:0000256" key="15">
    <source>
        <dbReference type="SAM" id="MobiDB-lite"/>
    </source>
</evidence>
<evidence type="ECO:0000256" key="10">
    <source>
        <dbReference type="ARBA" id="ARBA00053358"/>
    </source>
</evidence>
<keyword evidence="18" id="KW-1185">Reference proteome</keyword>
<dbReference type="Gene3D" id="1.25.40.20">
    <property type="entry name" value="Ankyrin repeat-containing domain"/>
    <property type="match status" value="1"/>
</dbReference>
<evidence type="ECO:0000256" key="11">
    <source>
        <dbReference type="ARBA" id="ARBA00066099"/>
    </source>
</evidence>
<evidence type="ECO:0000256" key="5">
    <source>
        <dbReference type="ARBA" id="ARBA00022553"/>
    </source>
</evidence>
<dbReference type="Gene3D" id="1.20.120.330">
    <property type="entry name" value="Nucleotidyltransferases domain 2"/>
    <property type="match status" value="1"/>
</dbReference>
<dbReference type="GO" id="GO:0098794">
    <property type="term" value="C:postsynapse"/>
    <property type="evidence" value="ECO:0007669"/>
    <property type="project" value="TreeGrafter"/>
</dbReference>
<evidence type="ECO:0000256" key="3">
    <source>
        <dbReference type="ARBA" id="ARBA00022468"/>
    </source>
</evidence>
<dbReference type="SMART" id="SM00555">
    <property type="entry name" value="GIT"/>
    <property type="match status" value="1"/>
</dbReference>
<evidence type="ECO:0000256" key="12">
    <source>
        <dbReference type="ARBA" id="ARBA00072863"/>
    </source>
</evidence>
<feature type="region of interest" description="Disordered" evidence="15">
    <location>
        <begin position="407"/>
        <end position="428"/>
    </location>
</feature>
<dbReference type="Pfam" id="PF08518">
    <property type="entry name" value="GIT_SHD"/>
    <property type="match status" value="1"/>
</dbReference>
<keyword evidence="7" id="KW-0677">Repeat</keyword>
<evidence type="ECO:0000259" key="16">
    <source>
        <dbReference type="SMART" id="SM00555"/>
    </source>
</evidence>
<feature type="repeat" description="ANK" evidence="14">
    <location>
        <begin position="104"/>
        <end position="136"/>
    </location>
</feature>
<evidence type="ECO:0000256" key="4">
    <source>
        <dbReference type="ARBA" id="ARBA00022525"/>
    </source>
</evidence>
<dbReference type="GO" id="GO:0008277">
    <property type="term" value="P:regulation of G protein-coupled receptor signaling pathway"/>
    <property type="evidence" value="ECO:0007669"/>
    <property type="project" value="TreeGrafter"/>
</dbReference>
<dbReference type="InterPro" id="IPR029058">
    <property type="entry name" value="AB_hydrolase_fold"/>
</dbReference>
<reference evidence="18" key="1">
    <citation type="journal article" date="2013" name="Nat. Genet.">
        <title>The draft genomes of soft-shell turtle and green sea turtle yield insights into the development and evolution of the turtle-specific body plan.</title>
        <authorList>
            <person name="Wang Z."/>
            <person name="Pascual-Anaya J."/>
            <person name="Zadissa A."/>
            <person name="Li W."/>
            <person name="Niimura Y."/>
            <person name="Huang Z."/>
            <person name="Li C."/>
            <person name="White S."/>
            <person name="Xiong Z."/>
            <person name="Fang D."/>
            <person name="Wang B."/>
            <person name="Ming Y."/>
            <person name="Chen Y."/>
            <person name="Zheng Y."/>
            <person name="Kuraku S."/>
            <person name="Pignatelli M."/>
            <person name="Herrero J."/>
            <person name="Beal K."/>
            <person name="Nozawa M."/>
            <person name="Li Q."/>
            <person name="Wang J."/>
            <person name="Zhang H."/>
            <person name="Yu L."/>
            <person name="Shigenobu S."/>
            <person name="Wang J."/>
            <person name="Liu J."/>
            <person name="Flicek P."/>
            <person name="Searle S."/>
            <person name="Wang J."/>
            <person name="Kuratani S."/>
            <person name="Yin Y."/>
            <person name="Aken B."/>
            <person name="Zhang G."/>
            <person name="Irie N."/>
        </authorList>
    </citation>
    <scope>NUCLEOTIDE SEQUENCE [LARGE SCALE GENOMIC DNA]</scope>
</reference>
<dbReference type="SUPFAM" id="SSF48403">
    <property type="entry name" value="Ankyrin repeat"/>
    <property type="match status" value="1"/>
</dbReference>
<proteinExistence type="inferred from homology"/>
<dbReference type="InterPro" id="IPR013724">
    <property type="entry name" value="GIT_SHD"/>
</dbReference>
<dbReference type="InterPro" id="IPR047161">
    <property type="entry name" value="GIT-like"/>
</dbReference>
<dbReference type="GO" id="GO:0043005">
    <property type="term" value="C:neuron projection"/>
    <property type="evidence" value="ECO:0007669"/>
    <property type="project" value="TreeGrafter"/>
</dbReference>
<dbReference type="PROSITE" id="PS50088">
    <property type="entry name" value="ANK_REPEAT"/>
    <property type="match status" value="1"/>
</dbReference>
<name>M7C0B2_CHEMY</name>
<dbReference type="GO" id="GO:0005829">
    <property type="term" value="C:cytosol"/>
    <property type="evidence" value="ECO:0007669"/>
    <property type="project" value="TreeGrafter"/>
</dbReference>
<dbReference type="Pfam" id="PF12796">
    <property type="entry name" value="Ank_2"/>
    <property type="match status" value="1"/>
</dbReference>
<dbReference type="PANTHER" id="PTHR46097:SF1">
    <property type="entry name" value="ARF GTPASE-ACTIVATING PROTEIN GIT1"/>
    <property type="match status" value="1"/>
</dbReference>
<dbReference type="FunFam" id="3.40.50.1820:FF:000103">
    <property type="entry name" value="Abhydrolase domain-containing 15"/>
    <property type="match status" value="1"/>
</dbReference>
<dbReference type="AlphaFoldDB" id="M7C0B2"/>
<dbReference type="GO" id="GO:0005576">
    <property type="term" value="C:extracellular region"/>
    <property type="evidence" value="ECO:0007669"/>
    <property type="project" value="UniProtKB-SubCell"/>
</dbReference>
<dbReference type="GO" id="GO:0031267">
    <property type="term" value="F:small GTPase binding"/>
    <property type="evidence" value="ECO:0007669"/>
    <property type="project" value="TreeGrafter"/>
</dbReference>
<evidence type="ECO:0000313" key="17">
    <source>
        <dbReference type="EMBL" id="EMP37788.1"/>
    </source>
</evidence>
<comment type="subcellular location">
    <subcellularLocation>
        <location evidence="1">Secreted</location>
    </subcellularLocation>
</comment>
<dbReference type="eggNOG" id="KOG1838">
    <property type="taxonomic scope" value="Eukaryota"/>
</dbReference>
<dbReference type="GO" id="GO:0008270">
    <property type="term" value="F:zinc ion binding"/>
    <property type="evidence" value="ECO:0007669"/>
    <property type="project" value="UniProtKB-KW"/>
</dbReference>
<dbReference type="InterPro" id="IPR036770">
    <property type="entry name" value="Ankyrin_rpt-contain_sf"/>
</dbReference>